<dbReference type="AlphaFoldDB" id="T0Q6S5"/>
<dbReference type="PANTHER" id="PTHR46093">
    <property type="entry name" value="ACYL-COA-BINDING DOMAIN-CONTAINING PROTEIN 5"/>
    <property type="match status" value="1"/>
</dbReference>
<dbReference type="EMBL" id="JH767176">
    <property type="protein sequence ID" value="EQC30306.1"/>
    <property type="molecule type" value="Genomic_DNA"/>
</dbReference>
<protein>
    <submittedName>
        <fullName evidence="3">Uncharacterized protein</fullName>
    </submittedName>
</protein>
<dbReference type="OMA" id="NHSMTCL"/>
<dbReference type="InterPro" id="IPR011043">
    <property type="entry name" value="Gal_Oxase/kelch_b-propeller"/>
</dbReference>
<keyword evidence="1" id="KW-0880">Kelch repeat</keyword>
<evidence type="ECO:0000256" key="2">
    <source>
        <dbReference type="ARBA" id="ARBA00022737"/>
    </source>
</evidence>
<reference evidence="3 4" key="1">
    <citation type="submission" date="2012-04" db="EMBL/GenBank/DDBJ databases">
        <title>The Genome Sequence of Saprolegnia declina VS20.</title>
        <authorList>
            <consortium name="The Broad Institute Genome Sequencing Platform"/>
            <person name="Russ C."/>
            <person name="Nusbaum C."/>
            <person name="Tyler B."/>
            <person name="van West P."/>
            <person name="Dieguez-Uribeondo J."/>
            <person name="de Bruijn I."/>
            <person name="Tripathy S."/>
            <person name="Jiang R."/>
            <person name="Young S.K."/>
            <person name="Zeng Q."/>
            <person name="Gargeya S."/>
            <person name="Fitzgerald M."/>
            <person name="Haas B."/>
            <person name="Abouelleil A."/>
            <person name="Alvarado L."/>
            <person name="Arachchi H.M."/>
            <person name="Berlin A."/>
            <person name="Chapman S.B."/>
            <person name="Goldberg J."/>
            <person name="Griggs A."/>
            <person name="Gujja S."/>
            <person name="Hansen M."/>
            <person name="Howarth C."/>
            <person name="Imamovic A."/>
            <person name="Larimer J."/>
            <person name="McCowen C."/>
            <person name="Montmayeur A."/>
            <person name="Murphy C."/>
            <person name="Neiman D."/>
            <person name="Pearson M."/>
            <person name="Priest M."/>
            <person name="Roberts A."/>
            <person name="Saif S."/>
            <person name="Shea T."/>
            <person name="Sisk P."/>
            <person name="Sykes S."/>
            <person name="Wortman J."/>
            <person name="Nusbaum C."/>
            <person name="Birren B."/>
        </authorList>
    </citation>
    <scope>NUCLEOTIDE SEQUENCE [LARGE SCALE GENOMIC DNA]</scope>
    <source>
        <strain evidence="3 4">VS20</strain>
    </source>
</reference>
<keyword evidence="2" id="KW-0677">Repeat</keyword>
<evidence type="ECO:0000256" key="1">
    <source>
        <dbReference type="ARBA" id="ARBA00022441"/>
    </source>
</evidence>
<evidence type="ECO:0000313" key="3">
    <source>
        <dbReference type="EMBL" id="EQC30306.1"/>
    </source>
</evidence>
<dbReference type="Gene3D" id="2.120.10.80">
    <property type="entry name" value="Kelch-type beta propeller"/>
    <property type="match status" value="2"/>
</dbReference>
<dbReference type="STRING" id="1156394.T0Q6S5"/>
<dbReference type="InParanoid" id="T0Q6S5"/>
<dbReference type="InterPro" id="IPR015915">
    <property type="entry name" value="Kelch-typ_b-propeller"/>
</dbReference>
<dbReference type="VEuPathDB" id="FungiDB:SDRG_11883"/>
<evidence type="ECO:0000313" key="4">
    <source>
        <dbReference type="Proteomes" id="UP000030762"/>
    </source>
</evidence>
<dbReference type="RefSeq" id="XP_008616159.1">
    <property type="nucleotide sequence ID" value="XM_008617937.1"/>
</dbReference>
<sequence length="494" mass="55164">MGLETLHDDFLAQICAACAVADLGALVAVSKSYERLFRPYFIDACKRYCFLDYLTPSIGAYRMASPVPRTWPALYKAFTSSRHMSWSACASEVSSGLRKLKVDPTEYAVDGAFLLRCGGHYLFSLWQIPFASIHITSSNDDDPRFGTLDMAKWERLRPVGAGPCPRRNHTITALPPLFVERTLVFGGDDDNEFANQHWRRLLIFGGQAETYPFQSFNDLYLCCQTRDRATGKTKAYWVEPETTGLPPSPRSSHVATVLDPLTVLFSGGSSGTTAIPSLEIFLLHQIPHDYGDTGLGAFRWSRPTAEMVSPMGRTLHAVLQPNRAKREFVIFGGKQIRESNGLFDCHCLTFLDADLTEMAWSVPALSGHRPSDRRGHSTTLIGHRHLLVFGGQDSSSHELDNTTYELDAKQLRWFTPTIYGQPPSPRRGHKMQYFGSRMIVQSGFTWNERHSVANTKLPETDAHVLSFLPFVEDTPTNVAASALQANVDEEVGDY</sequence>
<proteinExistence type="predicted"/>
<dbReference type="eggNOG" id="KOG0379">
    <property type="taxonomic scope" value="Eukaryota"/>
</dbReference>
<dbReference type="Pfam" id="PF24681">
    <property type="entry name" value="Kelch_KLHDC2_KLHL20_DRC7"/>
    <property type="match status" value="1"/>
</dbReference>
<name>T0Q6S5_SAPDV</name>
<keyword evidence="4" id="KW-1185">Reference proteome</keyword>
<dbReference type="PANTHER" id="PTHR46093:SF18">
    <property type="entry name" value="FIBRONECTIN TYPE-III DOMAIN-CONTAINING PROTEIN"/>
    <property type="match status" value="1"/>
</dbReference>
<dbReference type="SUPFAM" id="SSF50965">
    <property type="entry name" value="Galactose oxidase, central domain"/>
    <property type="match status" value="1"/>
</dbReference>
<dbReference type="OrthoDB" id="10251073at2759"/>
<accession>T0Q6S5</accession>
<gene>
    <name evidence="3" type="ORF">SDRG_11883</name>
</gene>
<dbReference type="GeneID" id="19952610"/>
<organism evidence="3 4">
    <name type="scientific">Saprolegnia diclina (strain VS20)</name>
    <dbReference type="NCBI Taxonomy" id="1156394"/>
    <lineage>
        <taxon>Eukaryota</taxon>
        <taxon>Sar</taxon>
        <taxon>Stramenopiles</taxon>
        <taxon>Oomycota</taxon>
        <taxon>Saprolegniomycetes</taxon>
        <taxon>Saprolegniales</taxon>
        <taxon>Saprolegniaceae</taxon>
        <taxon>Saprolegnia</taxon>
    </lineage>
</organism>
<dbReference type="Proteomes" id="UP000030762">
    <property type="component" value="Unassembled WGS sequence"/>
</dbReference>